<protein>
    <submittedName>
        <fullName evidence="1">Uncharacterized protein</fullName>
    </submittedName>
</protein>
<dbReference type="EMBL" id="JAEHOE010000171">
    <property type="protein sequence ID" value="KAG2483596.1"/>
    <property type="molecule type" value="Genomic_DNA"/>
</dbReference>
<reference evidence="1" key="1">
    <citation type="journal article" date="2020" name="bioRxiv">
        <title>Comparative genomics of Chlamydomonas.</title>
        <authorList>
            <person name="Craig R.J."/>
            <person name="Hasan A.R."/>
            <person name="Ness R.W."/>
            <person name="Keightley P.D."/>
        </authorList>
    </citation>
    <scope>NUCLEOTIDE SEQUENCE</scope>
    <source>
        <strain evidence="1">CCAP 11/70</strain>
    </source>
</reference>
<keyword evidence="2" id="KW-1185">Reference proteome</keyword>
<evidence type="ECO:0000313" key="2">
    <source>
        <dbReference type="Proteomes" id="UP000612055"/>
    </source>
</evidence>
<gene>
    <name evidence="1" type="ORF">HYH03_017538</name>
</gene>
<accession>A0A836BNT0</accession>
<comment type="caution">
    <text evidence="1">The sequence shown here is derived from an EMBL/GenBank/DDBJ whole genome shotgun (WGS) entry which is preliminary data.</text>
</comment>
<sequence length="497" mass="50405">MPCAFHPAWQTADAWATNAAECKLPGVPGSNTPAETFPPSGVCGSVVRVLPLTVAGALRQHIGGWLHVFRDHANRIYFTLSVEPTPAAVDEGPGAPSSVAAGDFGGQFLYTEGVEGQASPAHAVFLSDTPLRSGLTVAEQAQLVSTEAHAGLGGPSRLWSCATFKADLATFCAVGFTWDAELGGCRSNAPAAGLPTAATAPTTDLSGTAVLYIAAEFNLVKFPMAAGGGGALSCGDPRQRGAPGAAALVQRRLVLPLTTLMLPTGDACAKAAAAAAGDSVAADDSLPRVTSATPAAALPALTAPGAAATSAAASSTAAAASTSATSSSAPSYGQYGSGGFTFTMLVLDQDARRQSDEDDSAVAAAATARATDCGLYASWMTKALESLQRRGILKKSLTCSDACVNCWRLAAGETAVAVQLAAPRDAVYLFNYLAKAETLGSFAREARVPCGSTVRLYNALSDTQVDARCGGRSGSGPQRGLLDVPELCCPPDVFAEV</sequence>
<name>A0A836BNT0_9CHLO</name>
<proteinExistence type="predicted"/>
<dbReference type="Proteomes" id="UP000612055">
    <property type="component" value="Unassembled WGS sequence"/>
</dbReference>
<evidence type="ECO:0000313" key="1">
    <source>
        <dbReference type="EMBL" id="KAG2483596.1"/>
    </source>
</evidence>
<dbReference type="AlphaFoldDB" id="A0A836BNT0"/>
<organism evidence="1 2">
    <name type="scientific">Edaphochlamys debaryana</name>
    <dbReference type="NCBI Taxonomy" id="47281"/>
    <lineage>
        <taxon>Eukaryota</taxon>
        <taxon>Viridiplantae</taxon>
        <taxon>Chlorophyta</taxon>
        <taxon>core chlorophytes</taxon>
        <taxon>Chlorophyceae</taxon>
        <taxon>CS clade</taxon>
        <taxon>Chlamydomonadales</taxon>
        <taxon>Chlamydomonadales incertae sedis</taxon>
        <taxon>Edaphochlamys</taxon>
    </lineage>
</organism>